<keyword evidence="3" id="KW-0472">Membrane</keyword>
<dbReference type="SUPFAM" id="SSF110836">
    <property type="entry name" value="Hypothetical protein SAV1430"/>
    <property type="match status" value="1"/>
</dbReference>
<dbReference type="InterPro" id="IPR000731">
    <property type="entry name" value="SSD"/>
</dbReference>
<feature type="transmembrane region" description="Helical" evidence="3">
    <location>
        <begin position="569"/>
        <end position="591"/>
    </location>
</feature>
<feature type="region of interest" description="Disordered" evidence="2">
    <location>
        <begin position="643"/>
        <end position="670"/>
    </location>
</feature>
<dbReference type="SUPFAM" id="SSF117916">
    <property type="entry name" value="Fe-S cluster assembly (FSCA) domain-like"/>
    <property type="match status" value="1"/>
</dbReference>
<comment type="similarity">
    <text evidence="1">Belongs to the NifU family.</text>
</comment>
<dbReference type="Gene3D" id="3.30.1370.70">
    <property type="entry name" value="Scaffold protein Nfu/NifU, N-terminal domain"/>
    <property type="match status" value="1"/>
</dbReference>
<dbReference type="GO" id="GO:0015918">
    <property type="term" value="P:sterol transport"/>
    <property type="evidence" value="ECO:0007669"/>
    <property type="project" value="TreeGrafter"/>
</dbReference>
<keyword evidence="3" id="KW-0812">Transmembrane</keyword>
<dbReference type="PANTHER" id="PTHR45727">
    <property type="entry name" value="NPC INTRACELLULAR CHOLESTEROL TRANSPORTER 1"/>
    <property type="match status" value="1"/>
</dbReference>
<dbReference type="GO" id="GO:0016226">
    <property type="term" value="P:iron-sulfur cluster assembly"/>
    <property type="evidence" value="ECO:0007669"/>
    <property type="project" value="InterPro"/>
</dbReference>
<dbReference type="InterPro" id="IPR034904">
    <property type="entry name" value="FSCA_dom_sf"/>
</dbReference>
<feature type="transmembrane region" description="Helical" evidence="3">
    <location>
        <begin position="747"/>
        <end position="772"/>
    </location>
</feature>
<dbReference type="Gene3D" id="3.30.300.130">
    <property type="entry name" value="Fe-S cluster assembly (FSCA)"/>
    <property type="match status" value="1"/>
</dbReference>
<feature type="compositionally biased region" description="Gly residues" evidence="2">
    <location>
        <begin position="1253"/>
        <end position="1264"/>
    </location>
</feature>
<dbReference type="InterPro" id="IPR053958">
    <property type="entry name" value="HMGCR/SNAP/NPC1-like_SSD"/>
</dbReference>
<dbReference type="SUPFAM" id="SSF82866">
    <property type="entry name" value="Multidrug efflux transporter AcrB transmembrane domain"/>
    <property type="match status" value="2"/>
</dbReference>
<dbReference type="InterPro" id="IPR053956">
    <property type="entry name" value="NPC1_MLD"/>
</dbReference>
<dbReference type="Pfam" id="PF08712">
    <property type="entry name" value="Nfu_N"/>
    <property type="match status" value="1"/>
</dbReference>
<proteinExistence type="inferred from homology"/>
<evidence type="ECO:0000256" key="1">
    <source>
        <dbReference type="ARBA" id="ARBA00006420"/>
    </source>
</evidence>
<dbReference type="SMART" id="SM00932">
    <property type="entry name" value="Nfu_N"/>
    <property type="match status" value="1"/>
</dbReference>
<dbReference type="Pfam" id="PF22314">
    <property type="entry name" value="NPC1_MLD"/>
    <property type="match status" value="1"/>
</dbReference>
<dbReference type="Pfam" id="PF01106">
    <property type="entry name" value="NifU"/>
    <property type="match status" value="1"/>
</dbReference>
<dbReference type="EMBL" id="JAFCMP010000200">
    <property type="protein sequence ID" value="KAG5183606.1"/>
    <property type="molecule type" value="Genomic_DNA"/>
</dbReference>
<dbReference type="FunFam" id="3.30.300.130:FF:000001">
    <property type="entry name" value="NFU1 iron-sulfur cluster scaffold"/>
    <property type="match status" value="1"/>
</dbReference>
<feature type="transmembrane region" description="Helical" evidence="3">
    <location>
        <begin position="505"/>
        <end position="527"/>
    </location>
</feature>
<dbReference type="OrthoDB" id="565552at2759"/>
<keyword evidence="3" id="KW-1133">Transmembrane helix</keyword>
<dbReference type="GO" id="GO:0016020">
    <property type="term" value="C:membrane"/>
    <property type="evidence" value="ECO:0007669"/>
    <property type="project" value="TreeGrafter"/>
</dbReference>
<feature type="domain" description="SSD" evidence="4">
    <location>
        <begin position="504"/>
        <end position="772"/>
    </location>
</feature>
<feature type="compositionally biased region" description="Low complexity" evidence="2">
    <location>
        <begin position="321"/>
        <end position="332"/>
    </location>
</feature>
<feature type="transmembrane region" description="Helical" evidence="3">
    <location>
        <begin position="539"/>
        <end position="563"/>
    </location>
</feature>
<dbReference type="Gene3D" id="1.20.1640.10">
    <property type="entry name" value="Multidrug efflux transporter AcrB transmembrane domain"/>
    <property type="match status" value="1"/>
</dbReference>
<dbReference type="Pfam" id="PF12349">
    <property type="entry name" value="Sterol-sensing"/>
    <property type="match status" value="2"/>
</dbReference>
<comment type="caution">
    <text evidence="5">The sequence shown here is derived from an EMBL/GenBank/DDBJ whole genome shotgun (WGS) entry which is preliminary data.</text>
</comment>
<evidence type="ECO:0000256" key="2">
    <source>
        <dbReference type="SAM" id="MobiDB-lite"/>
    </source>
</evidence>
<sequence length="1281" mass="134621">MEDDYGTGFFCTKGDADSKRSPLARKVFAEIEYVNGVFLGRDFITLTKTDEMSWKLVRPMALSVIMDFFAENKPVITEAPVASDTAAHEDDDEVVAMIKELIEERIRPSVQDDGGDIFFKGFDRDLGLVKLQLAGSCKGCPSSSVTLKQGVEAMLMHYVPEVQGIQEIVDDELQELNQKEATSLEAKLAKAGIPATIACCVSLCVLALPGLLLVKVVTNPEQVWIPANSKVSNQKRFFDAAFTPFFRINQAIFTAVEAPGADSPTDLITHRHLQKLMDVQRAITTGSVAVPLDALPPSAPPPGFSHSMLPGAPHSKPPGTPHSAPRGAPHSAPAAAAAAAKVTLDDLCFKPIDGAGCLIESPAQYWLSDPVLLATDPAPALTAACQSAQPALRTRLPCFDAIGTPVLRDVVFGGLGASAAAASPDPCGAVAPSARALIITVLLNNFQDDDAYQKRAAAWERGVFEAAVAAADARLRNDVHTPMRVSAVAGRSVQDSLAAEARQNAWVVAASYAAMFVYVAAALGGGSSAQHKRRRGARCALAATGLVIVAASFAAAIAVLSACGLATTLIVWEVVPFLALAIGVDNEFLVAREFDRLLLRRAAAAAAADDTDETGGGGGGGGAYALLSDAAADGDGAAVEVTQRGVDGGGGADSSSSDGGGGGSDLSPRESAATAHWGMWGACGRLQRSAAACAGRCCQEAAVDAAVAEVMGEALANVGPGILAAGACEVITFAVGALTNIPALTQFCLVAAATVLINLLLQLTWFVAALALDAAHTHNSSSNPHPPSPSPPGGFGTYGFMERWYLPALLSRGGKAVTLLAAAALVACGGVGARRMPLGLEPQLAAPLDSPLQAYYRDQFALGEAGPPAYIFVLEEAGPPTYIVLTDIHYFQVLVLTDIDFFQVLVLTDIDYFQVLVNVTRRAQVNDLVTAVSQLTPYVQPPIYSWLDAMTAWIAQRDALSGSDCPPQIDIATREDFSAMLGTFLAIPITSQCCQSHGICGAQFKSDVEVDAAAGEVRASRMRFNMRPLRSQRDFVNSFWYLQRAVSAAADGIEEAYPGQRRAGGAGNLAFPYSIYMVYYEQYAYIQAVAGVLLSLAVVFLIVLALLGPYTAAIVTLLELAMVTSIVGVLWLWGAIDTRAPFPVSVNAVSVCNLIMAVGLSVEFLLHVAHAFAHARGTREERAARALRGTGRSVFFGITLTKLVGVFVLAFAPSQLFRLYYFRQYMSIVAVGAFVGLAVLPVVLSLIGPAEGGGGGGDEGGDGGVKQPLLFEEPEAERQSL</sequence>
<reference evidence="5" key="1">
    <citation type="submission" date="2021-02" db="EMBL/GenBank/DDBJ databases">
        <title>First Annotated Genome of the Yellow-green Alga Tribonema minus.</title>
        <authorList>
            <person name="Mahan K.M."/>
        </authorList>
    </citation>
    <scope>NUCLEOTIDE SEQUENCE</scope>
    <source>
        <strain evidence="5">UTEX B ZZ1240</strain>
    </source>
</reference>
<accession>A0A835YXX1</accession>
<dbReference type="Proteomes" id="UP000664859">
    <property type="component" value="Unassembled WGS sequence"/>
</dbReference>
<organism evidence="5 6">
    <name type="scientific">Tribonema minus</name>
    <dbReference type="NCBI Taxonomy" id="303371"/>
    <lineage>
        <taxon>Eukaryota</taxon>
        <taxon>Sar</taxon>
        <taxon>Stramenopiles</taxon>
        <taxon>Ochrophyta</taxon>
        <taxon>PX clade</taxon>
        <taxon>Xanthophyceae</taxon>
        <taxon>Tribonematales</taxon>
        <taxon>Tribonemataceae</taxon>
        <taxon>Tribonema</taxon>
    </lineage>
</organism>
<gene>
    <name evidence="5" type="ORF">JKP88DRAFT_354586</name>
</gene>
<evidence type="ECO:0000313" key="5">
    <source>
        <dbReference type="EMBL" id="KAG5183606.1"/>
    </source>
</evidence>
<dbReference type="PANTHER" id="PTHR45727:SF9">
    <property type="entry name" value="SSD DOMAIN-CONTAINING PROTEIN"/>
    <property type="match status" value="1"/>
</dbReference>
<dbReference type="InterPro" id="IPR001075">
    <property type="entry name" value="NIF_FeS_clus_asmbl_NifU_C"/>
</dbReference>
<keyword evidence="6" id="KW-1185">Reference proteome</keyword>
<dbReference type="GO" id="GO:0051536">
    <property type="term" value="F:iron-sulfur cluster binding"/>
    <property type="evidence" value="ECO:0007669"/>
    <property type="project" value="InterPro"/>
</dbReference>
<evidence type="ECO:0000256" key="3">
    <source>
        <dbReference type="SAM" id="Phobius"/>
    </source>
</evidence>
<feature type="region of interest" description="Disordered" evidence="2">
    <location>
        <begin position="300"/>
        <end position="332"/>
    </location>
</feature>
<dbReference type="InterPro" id="IPR014824">
    <property type="entry name" value="Nfu/NifU_N"/>
</dbReference>
<evidence type="ECO:0000259" key="4">
    <source>
        <dbReference type="PROSITE" id="PS50156"/>
    </source>
</evidence>
<dbReference type="InterPro" id="IPR036498">
    <property type="entry name" value="Nfu/NifU_N_sf"/>
</dbReference>
<feature type="compositionally biased region" description="Gly residues" evidence="2">
    <location>
        <begin position="646"/>
        <end position="664"/>
    </location>
</feature>
<protein>
    <recommendedName>
        <fullName evidence="4">SSD domain-containing protein</fullName>
    </recommendedName>
</protein>
<feature type="transmembrane region" description="Helical" evidence="3">
    <location>
        <begin position="1148"/>
        <end position="1173"/>
    </location>
</feature>
<dbReference type="GO" id="GO:0005506">
    <property type="term" value="F:iron ion binding"/>
    <property type="evidence" value="ECO:0007669"/>
    <property type="project" value="InterPro"/>
</dbReference>
<name>A0A835YXX1_9STRA</name>
<dbReference type="GO" id="GO:0032934">
    <property type="term" value="F:sterol binding"/>
    <property type="evidence" value="ECO:0007669"/>
    <property type="project" value="TreeGrafter"/>
</dbReference>
<feature type="transmembrane region" description="Helical" evidence="3">
    <location>
        <begin position="1194"/>
        <end position="1213"/>
    </location>
</feature>
<feature type="transmembrane region" description="Helical" evidence="3">
    <location>
        <begin position="1084"/>
        <end position="1107"/>
    </location>
</feature>
<feature type="transmembrane region" description="Helical" evidence="3">
    <location>
        <begin position="1225"/>
        <end position="1247"/>
    </location>
</feature>
<feature type="transmembrane region" description="Helical" evidence="3">
    <location>
        <begin position="1114"/>
        <end position="1136"/>
    </location>
</feature>
<dbReference type="PROSITE" id="PS50156">
    <property type="entry name" value="SSD"/>
    <property type="match status" value="1"/>
</dbReference>
<feature type="region of interest" description="Disordered" evidence="2">
    <location>
        <begin position="1253"/>
        <end position="1281"/>
    </location>
</feature>
<evidence type="ECO:0000313" key="6">
    <source>
        <dbReference type="Proteomes" id="UP000664859"/>
    </source>
</evidence>